<comment type="caution">
    <text evidence="1">The sequence shown here is derived from an EMBL/GenBank/DDBJ whole genome shotgun (WGS) entry which is preliminary data.</text>
</comment>
<name>W7KMU7_9CREN</name>
<proteinExistence type="predicted"/>
<gene>
    <name evidence="1" type="ORF">ASUL_03814</name>
</gene>
<reference evidence="1 2" key="1">
    <citation type="journal article" date="2014" name="Genome Announc.">
        <title>Draft Genome Sequence of the Sulfolobales Archaeon AZ1, Obtained through Metagenomic Analysis of a Mexican Hot Spring.</title>
        <authorList>
            <person name="Servin-Garciduenas L.E."/>
            <person name="Martinez-Romero E."/>
        </authorList>
    </citation>
    <scope>NUCLEOTIDE SEQUENCE [LARGE SCALE GENOMIC DNA]</scope>
    <source>
        <strain evidence="1">AZ1-illumnia</strain>
    </source>
</reference>
<evidence type="ECO:0000313" key="2">
    <source>
        <dbReference type="Proteomes" id="UP000054284"/>
    </source>
</evidence>
<dbReference type="Proteomes" id="UP000054284">
    <property type="component" value="Unassembled WGS sequence"/>
</dbReference>
<keyword evidence="2" id="KW-1185">Reference proteome</keyword>
<accession>W7KMU7</accession>
<sequence>MRDSKGLDVRNPRPLGREEARKCKTEACKEIQDFLHTKDGTLEIIDKAPKAYPGLKKMIRRIIKEEEKSLHGVLLGEDIISAMYSGYKNALMGFLRSAEESNRFMIERACLSVFVTSTTKKYLDLLKSRKWHILVDEGLIIRNEGEGLGRIKRFARHKVKLDGVSVYLMGRPLCEKHLKFPEFSMEVKKIERALGFKIDAKCYLCSRRARYFTLSMPKASALIGLAGHIKGKDVSTLRRTYSNLSRILHPYGFNELEKDKVFTIWARDFLTVVSEINDLLDLVHDS</sequence>
<organism evidence="1 2">
    <name type="scientific">Candidatus Aramenus sulfurataquae</name>
    <dbReference type="NCBI Taxonomy" id="1326980"/>
    <lineage>
        <taxon>Archaea</taxon>
        <taxon>Thermoproteota</taxon>
        <taxon>Thermoprotei</taxon>
        <taxon>Sulfolobales</taxon>
        <taxon>Sulfolobaceae</taxon>
        <taxon>Candidatus Aramenus</taxon>
    </lineage>
</organism>
<protein>
    <submittedName>
        <fullName evidence="1">Uncharacterized protein</fullName>
    </submittedName>
</protein>
<dbReference type="EMBL" id="ASRH01000003">
    <property type="protein sequence ID" value="EWG07603.1"/>
    <property type="molecule type" value="Genomic_DNA"/>
</dbReference>
<evidence type="ECO:0000313" key="1">
    <source>
        <dbReference type="EMBL" id="EWG07603.1"/>
    </source>
</evidence>
<dbReference type="AlphaFoldDB" id="W7KMU7"/>